<organism evidence="1 2">
    <name type="scientific">Scutellospora calospora</name>
    <dbReference type="NCBI Taxonomy" id="85575"/>
    <lineage>
        <taxon>Eukaryota</taxon>
        <taxon>Fungi</taxon>
        <taxon>Fungi incertae sedis</taxon>
        <taxon>Mucoromycota</taxon>
        <taxon>Glomeromycotina</taxon>
        <taxon>Glomeromycetes</taxon>
        <taxon>Diversisporales</taxon>
        <taxon>Gigasporaceae</taxon>
        <taxon>Scutellospora</taxon>
    </lineage>
</organism>
<keyword evidence="2" id="KW-1185">Reference proteome</keyword>
<protein>
    <submittedName>
        <fullName evidence="1">5020_t:CDS:1</fullName>
    </submittedName>
</protein>
<comment type="caution">
    <text evidence="1">The sequence shown here is derived from an EMBL/GenBank/DDBJ whole genome shotgun (WGS) entry which is preliminary data.</text>
</comment>
<accession>A0ACA9MQ69</accession>
<gene>
    <name evidence="1" type="ORF">SCALOS_LOCUS7143</name>
</gene>
<sequence>STTGAATVDIPPTYGSNNHTAPHVTLDQGGVQGFRDSHANSVFLGVPYAATTGGQNRWRAPQDVPKATTTLNATSYGPSCPQAPGAVEYSPLSEDCLNLNIWAPSSAILSSKVPILPVTGLSMSTSTRATACLLHRTRRSWRVQTLESRRTSTSWTSTRRLTGYARTSRPLAVTLITLSSVVTRAVQMSANAMSGPAFAPQDEVLDAVAAEVGCPAAGDDQIECLRNVDMSEFLTANFNSTYNACMPPTSHFSPAPPTAKARSSASSMAPRTATSARGSTPSMLMSHTFRTAISLKPTQAPTTPLRPFAAAPSTAMPASTARWITSSTCAAQSRTQVPFFHGGNECFEGLANVTAEQQALADSIHGWLVDWIKDPSSGPGWDKTSPSSSALVKLGVPGDELSRIPASFDEFNKLVATFRVLDPAHHRTKINHTNLVEGSVGASASIDQLSMRAATGAELRICLAFQPGTAAAELIDQI</sequence>
<name>A0ACA9MQ69_9GLOM</name>
<dbReference type="Proteomes" id="UP000789860">
    <property type="component" value="Unassembled WGS sequence"/>
</dbReference>
<evidence type="ECO:0000313" key="2">
    <source>
        <dbReference type="Proteomes" id="UP000789860"/>
    </source>
</evidence>
<reference evidence="1" key="1">
    <citation type="submission" date="2021-06" db="EMBL/GenBank/DDBJ databases">
        <authorList>
            <person name="Kallberg Y."/>
            <person name="Tangrot J."/>
            <person name="Rosling A."/>
        </authorList>
    </citation>
    <scope>NUCLEOTIDE SEQUENCE</scope>
    <source>
        <strain evidence="1">AU212A</strain>
    </source>
</reference>
<dbReference type="EMBL" id="CAJVPM010015312">
    <property type="protein sequence ID" value="CAG8607110.1"/>
    <property type="molecule type" value="Genomic_DNA"/>
</dbReference>
<evidence type="ECO:0000313" key="1">
    <source>
        <dbReference type="EMBL" id="CAG8607110.1"/>
    </source>
</evidence>
<feature type="non-terminal residue" evidence="1">
    <location>
        <position position="1"/>
    </location>
</feature>
<proteinExistence type="predicted"/>